<dbReference type="CDD" id="cd06262">
    <property type="entry name" value="metallo-hydrolase-like_MBL-fold"/>
    <property type="match status" value="1"/>
</dbReference>
<protein>
    <submittedName>
        <fullName evidence="2">MBL fold metallo-hydrolase</fullName>
    </submittedName>
</protein>
<dbReference type="EMBL" id="RDBM01000009">
    <property type="protein sequence ID" value="TXS33921.1"/>
    <property type="molecule type" value="Genomic_DNA"/>
</dbReference>
<dbReference type="InterPro" id="IPR006311">
    <property type="entry name" value="TAT_signal"/>
</dbReference>
<organism evidence="2">
    <name type="scientific">Streptomyces sp. gb1(2016)</name>
    <dbReference type="NCBI Taxonomy" id="1828321"/>
    <lineage>
        <taxon>Bacteria</taxon>
        <taxon>Bacillati</taxon>
        <taxon>Actinomycetota</taxon>
        <taxon>Actinomycetes</taxon>
        <taxon>Kitasatosporales</taxon>
        <taxon>Streptomycetaceae</taxon>
        <taxon>Streptomyces</taxon>
    </lineage>
</organism>
<dbReference type="PANTHER" id="PTHR43546">
    <property type="entry name" value="UPF0173 METAL-DEPENDENT HYDROLASE MJ1163-RELATED"/>
    <property type="match status" value="1"/>
</dbReference>
<dbReference type="Gene3D" id="3.60.15.10">
    <property type="entry name" value="Ribonuclease Z/Hydroxyacylglutathione hydrolase-like"/>
    <property type="match status" value="1"/>
</dbReference>
<dbReference type="GO" id="GO:0016787">
    <property type="term" value="F:hydrolase activity"/>
    <property type="evidence" value="ECO:0007669"/>
    <property type="project" value="UniProtKB-KW"/>
</dbReference>
<feature type="domain" description="Metallo-beta-lactamase" evidence="1">
    <location>
        <begin position="59"/>
        <end position="189"/>
    </location>
</feature>
<accession>A0A652LDU2</accession>
<evidence type="ECO:0000313" key="2">
    <source>
        <dbReference type="EMBL" id="TXS33921.1"/>
    </source>
</evidence>
<name>A0A652LDU2_9ACTN</name>
<dbReference type="RefSeq" id="WP_147982460.1">
    <property type="nucleotide sequence ID" value="NZ_RDBM01000009.1"/>
</dbReference>
<keyword evidence="2" id="KW-0378">Hydrolase</keyword>
<reference evidence="2" key="1">
    <citation type="submission" date="2018-10" db="EMBL/GenBank/DDBJ databases">
        <authorList>
            <person name="Hariharan J."/>
            <person name="Choudoir M.J."/>
            <person name="Diebold P."/>
            <person name="Panke-Buisse K."/>
            <person name="Campbell A.N."/>
            <person name="Buckley D.H."/>
        </authorList>
    </citation>
    <scope>NUCLEOTIDE SEQUENCE</scope>
    <source>
        <strain evidence="2">Gb1</strain>
    </source>
</reference>
<evidence type="ECO:0000259" key="1">
    <source>
        <dbReference type="Pfam" id="PF12706"/>
    </source>
</evidence>
<dbReference type="PANTHER" id="PTHR43546:SF3">
    <property type="entry name" value="UPF0173 METAL-DEPENDENT HYDROLASE MJ1163"/>
    <property type="match status" value="1"/>
</dbReference>
<dbReference type="InterPro" id="IPR001279">
    <property type="entry name" value="Metallo-B-lactamas"/>
</dbReference>
<gene>
    <name evidence="2" type="ORF">EAO74_02215</name>
</gene>
<dbReference type="Pfam" id="PF12706">
    <property type="entry name" value="Lactamase_B_2"/>
    <property type="match status" value="1"/>
</dbReference>
<dbReference type="PROSITE" id="PS51318">
    <property type="entry name" value="TAT"/>
    <property type="match status" value="1"/>
</dbReference>
<dbReference type="AlphaFoldDB" id="A0A652LDU2"/>
<proteinExistence type="predicted"/>
<dbReference type="SUPFAM" id="SSF56281">
    <property type="entry name" value="Metallo-hydrolase/oxidoreductase"/>
    <property type="match status" value="1"/>
</dbReference>
<comment type="caution">
    <text evidence="2">The sequence shown here is derived from an EMBL/GenBank/DDBJ whole genome shotgun (WGS) entry which is preliminary data.</text>
</comment>
<sequence>MSQSRRSVLQGALGAGAAGLLVGGAAPLPAARPRAAKGVELGMRWLGVAGWELTFAGRSVLFDPYLSRMPYAGADGALDPALPLRPDPEAVEHVAEKVLTGVPELILVSHGHFDHLADVPHLLSRPGWSGRRVRTLCDGTSRHLLGAMGVPASRMADVVPVTGGDHLQFDGYSVEVFRSLHSRQQDYTSFAPGTRDAVPERPRTLGDLVEGRTLAFQLSVEGGPSVLLTGTSNVAERELAGARPDVAVVGMSGHEAVHGYPDRLLAALGSPSLLLPCHHDDMVTPLGASGISGTVSSGAVAALKQAAERQARGDGTRVLAPRHLELLDVTAPAAT</sequence>
<dbReference type="InterPro" id="IPR050114">
    <property type="entry name" value="UPF0173_UPF0282_UlaG_hydrolase"/>
</dbReference>
<dbReference type="InterPro" id="IPR036866">
    <property type="entry name" value="RibonucZ/Hydroxyglut_hydro"/>
</dbReference>